<evidence type="ECO:0000256" key="3">
    <source>
        <dbReference type="ARBA" id="ARBA00023172"/>
    </source>
</evidence>
<proteinExistence type="inferred from homology"/>
<dbReference type="PROSITE" id="PS51898">
    <property type="entry name" value="TYR_RECOMBINASE"/>
    <property type="match status" value="1"/>
</dbReference>
<keyword evidence="3" id="KW-0233">DNA recombination</keyword>
<name>A0A832I4T0_UNCEI</name>
<keyword evidence="2" id="KW-0238">DNA-binding</keyword>
<dbReference type="InterPro" id="IPR002104">
    <property type="entry name" value="Integrase_catalytic"/>
</dbReference>
<dbReference type="AlphaFoldDB" id="A0A832I4T0"/>
<dbReference type="InterPro" id="IPR050090">
    <property type="entry name" value="Tyrosine_recombinase_XerCD"/>
</dbReference>
<dbReference type="GO" id="GO:0015074">
    <property type="term" value="P:DNA integration"/>
    <property type="evidence" value="ECO:0007669"/>
    <property type="project" value="InterPro"/>
</dbReference>
<evidence type="ECO:0000259" key="4">
    <source>
        <dbReference type="PROSITE" id="PS51898"/>
    </source>
</evidence>
<accession>A0A832I4T0</accession>
<dbReference type="Gene3D" id="1.10.443.10">
    <property type="entry name" value="Intergrase catalytic core"/>
    <property type="match status" value="1"/>
</dbReference>
<dbReference type="InterPro" id="IPR013762">
    <property type="entry name" value="Integrase-like_cat_sf"/>
</dbReference>
<evidence type="ECO:0000313" key="5">
    <source>
        <dbReference type="EMBL" id="HGZ43609.1"/>
    </source>
</evidence>
<dbReference type="InterPro" id="IPR011010">
    <property type="entry name" value="DNA_brk_join_enz"/>
</dbReference>
<dbReference type="EMBL" id="DSQF01000018">
    <property type="protein sequence ID" value="HGZ43609.1"/>
    <property type="molecule type" value="Genomic_DNA"/>
</dbReference>
<protein>
    <submittedName>
        <fullName evidence="5">Integrase</fullName>
    </submittedName>
</protein>
<dbReference type="SUPFAM" id="SSF56349">
    <property type="entry name" value="DNA breaking-rejoining enzymes"/>
    <property type="match status" value="1"/>
</dbReference>
<evidence type="ECO:0000256" key="2">
    <source>
        <dbReference type="ARBA" id="ARBA00023125"/>
    </source>
</evidence>
<comment type="similarity">
    <text evidence="1">Belongs to the 'phage' integrase family.</text>
</comment>
<gene>
    <name evidence="5" type="ORF">ENR23_09325</name>
</gene>
<dbReference type="GO" id="GO:0006310">
    <property type="term" value="P:DNA recombination"/>
    <property type="evidence" value="ECO:0007669"/>
    <property type="project" value="UniProtKB-KW"/>
</dbReference>
<dbReference type="GO" id="GO:0003677">
    <property type="term" value="F:DNA binding"/>
    <property type="evidence" value="ECO:0007669"/>
    <property type="project" value="UniProtKB-KW"/>
</dbReference>
<dbReference type="PANTHER" id="PTHR30349">
    <property type="entry name" value="PHAGE INTEGRASE-RELATED"/>
    <property type="match status" value="1"/>
</dbReference>
<dbReference type="PANTHER" id="PTHR30349:SF41">
    <property type="entry name" value="INTEGRASE_RECOMBINASE PROTEIN MJ0367-RELATED"/>
    <property type="match status" value="1"/>
</dbReference>
<evidence type="ECO:0000256" key="1">
    <source>
        <dbReference type="ARBA" id="ARBA00008857"/>
    </source>
</evidence>
<comment type="caution">
    <text evidence="5">The sequence shown here is derived from an EMBL/GenBank/DDBJ whole genome shotgun (WGS) entry which is preliminary data.</text>
</comment>
<organism evidence="5">
    <name type="scientific">Eiseniibacteriota bacterium</name>
    <dbReference type="NCBI Taxonomy" id="2212470"/>
    <lineage>
        <taxon>Bacteria</taxon>
        <taxon>Candidatus Eiseniibacteriota</taxon>
    </lineage>
</organism>
<dbReference type="Pfam" id="PF00589">
    <property type="entry name" value="Phage_integrase"/>
    <property type="match status" value="1"/>
</dbReference>
<reference evidence="5" key="1">
    <citation type="journal article" date="2020" name="mSystems">
        <title>Genome- and Community-Level Interaction Insights into Carbon Utilization and Element Cycling Functions of Hydrothermarchaeota in Hydrothermal Sediment.</title>
        <authorList>
            <person name="Zhou Z."/>
            <person name="Liu Y."/>
            <person name="Xu W."/>
            <person name="Pan J."/>
            <person name="Luo Z.H."/>
            <person name="Li M."/>
        </authorList>
    </citation>
    <scope>NUCLEOTIDE SEQUENCE [LARGE SCALE GENOMIC DNA]</scope>
    <source>
        <strain evidence="5">SpSt-381</strain>
    </source>
</reference>
<feature type="domain" description="Tyr recombinase" evidence="4">
    <location>
        <begin position="233"/>
        <end position="434"/>
    </location>
</feature>
<sequence length="504" mass="56888">MNDWPDSSFALLKRHVGQLGLCGPKSCRPRASILRCFQRFVMGQAARPALSRPVIESWLRAVDAVAPRSMLIRRAQIVDRFLDWLVAHQHLDINPFAVLRAHCAPRGTRSIVPALLSPDPETALERLRRPPRFGSRFGPVLHDHVGRMRALGYKCEEGRFLRFDRFLQRCSSAESLPALIQAYVAEGPTPSRQIERLTVGRILVRELQRGDPSVPDPPALDRLIRRAVLRERCRPHIYSAEEIGRLLSTAREFPSPKAPLRPLTLYTMLVLAYCVGLRIGEIVRLELRDVQLDEGVLEIRETKFFKSRRLPIRSSVAAVLGQYLAKRAKYGLSDVPEAPLFCHERGGYAYFTAEQLLFRIIRAAGLKPAPGRRGPRVHDLRHTFVVHRMLAWYRQGINPQAKLPYLSTYLGHRDIHSTIVYLTITKELLGLANERFRTLGASLLAAPQGDDHVHDSVPSAPPAGVLSPLVGPTTWRLRPHRSRLPRHVATVPPVRGRSSAPRRV</sequence>